<dbReference type="OrthoDB" id="266020at2759"/>
<dbReference type="AlphaFoldDB" id="E1Z8D4"/>
<feature type="region of interest" description="Disordered" evidence="1">
    <location>
        <begin position="150"/>
        <end position="284"/>
    </location>
</feature>
<feature type="compositionally biased region" description="Gly residues" evidence="1">
    <location>
        <begin position="342"/>
        <end position="351"/>
    </location>
</feature>
<feature type="compositionally biased region" description="Polar residues" evidence="1">
    <location>
        <begin position="332"/>
        <end position="341"/>
    </location>
</feature>
<evidence type="ECO:0000259" key="2">
    <source>
        <dbReference type="PROSITE" id="PS50835"/>
    </source>
</evidence>
<dbReference type="InParanoid" id="E1Z8D4"/>
<gene>
    <name evidence="3" type="ORF">CHLNCDRAFT_142360</name>
</gene>
<dbReference type="InterPro" id="IPR035979">
    <property type="entry name" value="RBD_domain_sf"/>
</dbReference>
<dbReference type="InterPro" id="IPR000504">
    <property type="entry name" value="RRM_dom"/>
</dbReference>
<dbReference type="SUPFAM" id="SSF54928">
    <property type="entry name" value="RNA-binding domain, RBD"/>
    <property type="match status" value="1"/>
</dbReference>
<feature type="compositionally biased region" description="Polar residues" evidence="1">
    <location>
        <begin position="202"/>
        <end position="211"/>
    </location>
</feature>
<dbReference type="RefSeq" id="XP_005850176.1">
    <property type="nucleotide sequence ID" value="XM_005850114.1"/>
</dbReference>
<evidence type="ECO:0000256" key="1">
    <source>
        <dbReference type="SAM" id="MobiDB-lite"/>
    </source>
</evidence>
<dbReference type="Proteomes" id="UP000008141">
    <property type="component" value="Unassembled WGS sequence"/>
</dbReference>
<reference evidence="3 4" key="1">
    <citation type="journal article" date="2010" name="Plant Cell">
        <title>The Chlorella variabilis NC64A genome reveals adaptation to photosymbiosis, coevolution with viruses, and cryptic sex.</title>
        <authorList>
            <person name="Blanc G."/>
            <person name="Duncan G."/>
            <person name="Agarkova I."/>
            <person name="Borodovsky M."/>
            <person name="Gurnon J."/>
            <person name="Kuo A."/>
            <person name="Lindquist E."/>
            <person name="Lucas S."/>
            <person name="Pangilinan J."/>
            <person name="Polle J."/>
            <person name="Salamov A."/>
            <person name="Terry A."/>
            <person name="Yamada T."/>
            <person name="Dunigan D.D."/>
            <person name="Grigoriev I.V."/>
            <person name="Claverie J.M."/>
            <person name="Van Etten J.L."/>
        </authorList>
    </citation>
    <scope>NUCLEOTIDE SEQUENCE [LARGE SCALE GENOMIC DNA]</scope>
    <source>
        <strain evidence="3 4">NC64A</strain>
    </source>
</reference>
<dbReference type="InterPro" id="IPR012677">
    <property type="entry name" value="Nucleotide-bd_a/b_plait_sf"/>
</dbReference>
<dbReference type="InterPro" id="IPR007110">
    <property type="entry name" value="Ig-like_dom"/>
</dbReference>
<accession>E1Z8D4</accession>
<organism evidence="4">
    <name type="scientific">Chlorella variabilis</name>
    <name type="common">Green alga</name>
    <dbReference type="NCBI Taxonomy" id="554065"/>
    <lineage>
        <taxon>Eukaryota</taxon>
        <taxon>Viridiplantae</taxon>
        <taxon>Chlorophyta</taxon>
        <taxon>core chlorophytes</taxon>
        <taxon>Trebouxiophyceae</taxon>
        <taxon>Chlorellales</taxon>
        <taxon>Chlorellaceae</taxon>
        <taxon>Chlorella clade</taxon>
        <taxon>Chlorella</taxon>
    </lineage>
</organism>
<feature type="compositionally biased region" description="Gly residues" evidence="1">
    <location>
        <begin position="154"/>
        <end position="163"/>
    </location>
</feature>
<feature type="compositionally biased region" description="Basic and acidic residues" evidence="1">
    <location>
        <begin position="228"/>
        <end position="245"/>
    </location>
</feature>
<feature type="domain" description="Ig-like" evidence="2">
    <location>
        <begin position="186"/>
        <end position="278"/>
    </location>
</feature>
<keyword evidence="4" id="KW-1185">Reference proteome</keyword>
<dbReference type="Gene3D" id="3.30.70.330">
    <property type="match status" value="1"/>
</dbReference>
<evidence type="ECO:0000313" key="4">
    <source>
        <dbReference type="Proteomes" id="UP000008141"/>
    </source>
</evidence>
<proteinExistence type="predicted"/>
<evidence type="ECO:0000313" key="3">
    <source>
        <dbReference type="EMBL" id="EFN58074.1"/>
    </source>
</evidence>
<protein>
    <recommendedName>
        <fullName evidence="2">Ig-like domain-containing protein</fullName>
    </recommendedName>
</protein>
<feature type="region of interest" description="Disordered" evidence="1">
    <location>
        <begin position="327"/>
        <end position="360"/>
    </location>
</feature>
<name>E1Z8D4_CHLVA</name>
<dbReference type="Pfam" id="PF00076">
    <property type="entry name" value="RRM_1"/>
    <property type="match status" value="1"/>
</dbReference>
<dbReference type="PROSITE" id="PS50835">
    <property type="entry name" value="IG_LIKE"/>
    <property type="match status" value="1"/>
</dbReference>
<dbReference type="EMBL" id="GL433838">
    <property type="protein sequence ID" value="EFN58074.1"/>
    <property type="molecule type" value="Genomic_DNA"/>
</dbReference>
<feature type="compositionally biased region" description="Low complexity" evidence="1">
    <location>
        <begin position="246"/>
        <end position="263"/>
    </location>
</feature>
<sequence length="360" mass="35461">MWGPLAAQTAAQLDPVPTAASNLANSALWSQSAGWDGGATLHQSQHLSTLAPRLSEPGQGSWSGLPQSLQHPVAVAGLFTPFGDVLDVKLYAAEVRLSGGSAVVRMRSTVQAAAAISALNGVVPEGGWQQLTVRAAETAEQRSSRITAINGRQSTGGGMGLGAGHPHSPLQALGAPGGASLPPAGPGAAASAALRRVHSARGSGSQGSLQCYTGGVVGEGGGLPPQRHSADWARDGSMDSSRRSSMDAMRSASAAYGRCSSESGSGGDGSGSEELAASEGGASVGPSAEAQRMLLEAVLALVGQVEGGQLSLGAMRSALESALVAAKHSPAGSDQPSLLQSQGGGGGGGGRSPTAAGIRA</sequence>
<dbReference type="KEGG" id="cvr:CHLNCDRAFT_142360"/>
<dbReference type="GeneID" id="17357475"/>
<dbReference type="GO" id="GO:0003723">
    <property type="term" value="F:RNA binding"/>
    <property type="evidence" value="ECO:0007669"/>
    <property type="project" value="InterPro"/>
</dbReference>
<feature type="compositionally biased region" description="Low complexity" evidence="1">
    <location>
        <begin position="168"/>
        <end position="194"/>
    </location>
</feature>
<feature type="compositionally biased region" description="Low complexity" evidence="1">
    <location>
        <begin position="272"/>
        <end position="284"/>
    </location>
</feature>